<dbReference type="RefSeq" id="WP_171472899.1">
    <property type="nucleotide sequence ID" value="NZ_CP053452.2"/>
</dbReference>
<dbReference type="PANTHER" id="PTHR43013">
    <property type="entry name" value="GLUTAMYL-TRNA REDUCTASE"/>
    <property type="match status" value="1"/>
</dbReference>
<dbReference type="InterPro" id="IPR015895">
    <property type="entry name" value="4pyrrol_synth_GluRdtase_N"/>
</dbReference>
<dbReference type="NCBIfam" id="TIGR01035">
    <property type="entry name" value="hemA"/>
    <property type="match status" value="1"/>
</dbReference>
<dbReference type="PANTHER" id="PTHR43013:SF1">
    <property type="entry name" value="GLUTAMYL-TRNA REDUCTASE"/>
    <property type="match status" value="1"/>
</dbReference>
<evidence type="ECO:0000256" key="6">
    <source>
        <dbReference type="ARBA" id="ARBA00023244"/>
    </source>
</evidence>
<dbReference type="Proteomes" id="UP000503447">
    <property type="component" value="Chromosome"/>
</dbReference>
<dbReference type="SUPFAM" id="SSF51735">
    <property type="entry name" value="NAD(P)-binding Rossmann-fold domains"/>
    <property type="match status" value="1"/>
</dbReference>
<dbReference type="HAMAP" id="MF_00087">
    <property type="entry name" value="Glu_tRNA_reductase"/>
    <property type="match status" value="1"/>
</dbReference>
<dbReference type="EMBL" id="CP053452">
    <property type="protein sequence ID" value="QJW97553.1"/>
    <property type="molecule type" value="Genomic_DNA"/>
</dbReference>
<evidence type="ECO:0000256" key="11">
    <source>
        <dbReference type="PIRSR" id="PIRSR000445-2"/>
    </source>
</evidence>
<dbReference type="FunFam" id="3.30.460.30:FF:000001">
    <property type="entry name" value="Glutamyl-tRNA reductase"/>
    <property type="match status" value="1"/>
</dbReference>
<evidence type="ECO:0000256" key="7">
    <source>
        <dbReference type="ARBA" id="ARBA00047464"/>
    </source>
</evidence>
<evidence type="ECO:0000259" key="15">
    <source>
        <dbReference type="Pfam" id="PF00745"/>
    </source>
</evidence>
<dbReference type="InterPro" id="IPR036343">
    <property type="entry name" value="GluRdtase_N_sf"/>
</dbReference>
<feature type="binding site" evidence="9 11">
    <location>
        <begin position="48"/>
        <end position="51"/>
    </location>
    <ligand>
        <name>substrate</name>
    </ligand>
</feature>
<evidence type="ECO:0000313" key="19">
    <source>
        <dbReference type="Proteomes" id="UP000503447"/>
    </source>
</evidence>
<comment type="miscellaneous">
    <text evidence="9">During catalysis, the active site Cys acts as a nucleophile attacking the alpha-carbonyl group of tRNA-bound glutamate with the formation of a thioester intermediate between enzyme and glutamate, and the concomitant release of tRNA(Glu). The thioester intermediate is finally reduced by direct hydride transfer from NADPH, to form the product GSA.</text>
</comment>
<evidence type="ECO:0000256" key="3">
    <source>
        <dbReference type="ARBA" id="ARBA00012970"/>
    </source>
</evidence>
<evidence type="ECO:0000259" key="17">
    <source>
        <dbReference type="Pfam" id="PF05201"/>
    </source>
</evidence>
<evidence type="ECO:0000256" key="13">
    <source>
        <dbReference type="PIRSR" id="PIRSR000445-4"/>
    </source>
</evidence>
<dbReference type="InterPro" id="IPR018214">
    <property type="entry name" value="GluRdtase_CS"/>
</dbReference>
<evidence type="ECO:0000256" key="4">
    <source>
        <dbReference type="ARBA" id="ARBA00022857"/>
    </source>
</evidence>
<comment type="subunit">
    <text evidence="9">Homodimer.</text>
</comment>
<feature type="binding site" evidence="9 11">
    <location>
        <begin position="115"/>
        <end position="117"/>
    </location>
    <ligand>
        <name>substrate</name>
    </ligand>
</feature>
<dbReference type="Pfam" id="PF05201">
    <property type="entry name" value="GlutR_N"/>
    <property type="match status" value="1"/>
</dbReference>
<feature type="domain" description="Tetrapyrrole biosynthesis glutamyl-tRNA reductase dimerisation" evidence="15">
    <location>
        <begin position="322"/>
        <end position="422"/>
    </location>
</feature>
<dbReference type="Pfam" id="PF01488">
    <property type="entry name" value="Shikimate_DH"/>
    <property type="match status" value="1"/>
</dbReference>
<evidence type="ECO:0000256" key="1">
    <source>
        <dbReference type="ARBA" id="ARBA00005059"/>
    </source>
</evidence>
<evidence type="ECO:0000256" key="10">
    <source>
        <dbReference type="PIRSR" id="PIRSR000445-1"/>
    </source>
</evidence>
<dbReference type="UniPathway" id="UPA00251">
    <property type="reaction ID" value="UER00316"/>
</dbReference>
<dbReference type="EC" id="1.2.1.70" evidence="3 9"/>
<dbReference type="GO" id="GO:0050661">
    <property type="term" value="F:NADP binding"/>
    <property type="evidence" value="ECO:0007669"/>
    <property type="project" value="InterPro"/>
</dbReference>
<dbReference type="PROSITE" id="PS00747">
    <property type="entry name" value="GLUTR"/>
    <property type="match status" value="1"/>
</dbReference>
<gene>
    <name evidence="9" type="primary">hemA</name>
    <name evidence="18" type="ORF">FTUN_5128</name>
</gene>
<evidence type="ECO:0000259" key="16">
    <source>
        <dbReference type="Pfam" id="PF01488"/>
    </source>
</evidence>
<name>A0A6M5YWH0_9BACT</name>
<feature type="binding site" evidence="9 12">
    <location>
        <begin position="190"/>
        <end position="195"/>
    </location>
    <ligand>
        <name>NADP(+)</name>
        <dbReference type="ChEBI" id="CHEBI:58349"/>
    </ligand>
</feature>
<dbReference type="Gene3D" id="3.40.50.720">
    <property type="entry name" value="NAD(P)-binding Rossmann-like Domain"/>
    <property type="match status" value="1"/>
</dbReference>
<dbReference type="SUPFAM" id="SSF69742">
    <property type="entry name" value="Glutamyl tRNA-reductase catalytic, N-terminal domain"/>
    <property type="match status" value="1"/>
</dbReference>
<evidence type="ECO:0000256" key="14">
    <source>
        <dbReference type="RuleBase" id="RU000584"/>
    </source>
</evidence>
<evidence type="ECO:0000256" key="9">
    <source>
        <dbReference type="HAMAP-Rule" id="MF_00087"/>
    </source>
</evidence>
<dbReference type="GO" id="GO:0008883">
    <property type="term" value="F:glutamyl-tRNA reductase activity"/>
    <property type="evidence" value="ECO:0007669"/>
    <property type="project" value="UniProtKB-UniRule"/>
</dbReference>
<comment type="pathway">
    <text evidence="1 9 14">Porphyrin-containing compound metabolism; protoporphyrin-IX biosynthesis; 5-aminolevulinate from L-glutamyl-tRNA(Glu): step 1/2.</text>
</comment>
<feature type="site" description="Important for activity" evidence="9 13">
    <location>
        <position position="100"/>
    </location>
</feature>
<evidence type="ECO:0000256" key="8">
    <source>
        <dbReference type="ARBA" id="ARBA00068659"/>
    </source>
</evidence>
<dbReference type="SUPFAM" id="SSF69075">
    <property type="entry name" value="Glutamyl tRNA-reductase dimerization domain"/>
    <property type="match status" value="1"/>
</dbReference>
<feature type="binding site" evidence="9 11">
    <location>
        <position position="110"/>
    </location>
    <ligand>
        <name>substrate</name>
    </ligand>
</feature>
<feature type="binding site" evidence="9 11">
    <location>
        <position position="121"/>
    </location>
    <ligand>
        <name>substrate</name>
    </ligand>
</feature>
<protein>
    <recommendedName>
        <fullName evidence="8 9">Glutamyl-tRNA reductase</fullName>
        <shortName evidence="9">GluTR</shortName>
        <ecNumber evidence="3 9">1.2.1.70</ecNumber>
    </recommendedName>
</protein>
<dbReference type="KEGG" id="ftj:FTUN_5128"/>
<dbReference type="InterPro" id="IPR006151">
    <property type="entry name" value="Shikm_DH/Glu-tRNA_Rdtase"/>
</dbReference>
<evidence type="ECO:0000256" key="5">
    <source>
        <dbReference type="ARBA" id="ARBA00023002"/>
    </source>
</evidence>
<feature type="domain" description="Glutamyl-tRNA reductase N-terminal" evidence="17">
    <location>
        <begin position="6"/>
        <end position="157"/>
    </location>
</feature>
<evidence type="ECO:0000256" key="12">
    <source>
        <dbReference type="PIRSR" id="PIRSR000445-3"/>
    </source>
</evidence>
<feature type="active site" description="Nucleophile" evidence="9 10">
    <location>
        <position position="49"/>
    </location>
</feature>
<proteinExistence type="inferred from homology"/>
<dbReference type="InterPro" id="IPR036453">
    <property type="entry name" value="GluRdtase_dimer_dom_sf"/>
</dbReference>
<dbReference type="Pfam" id="PF00745">
    <property type="entry name" value="GlutR_dimer"/>
    <property type="match status" value="1"/>
</dbReference>
<accession>A0A6M5YWH0</accession>
<dbReference type="InterPro" id="IPR000343">
    <property type="entry name" value="4pyrrol_synth_GluRdtase"/>
</dbReference>
<feature type="domain" description="Quinate/shikimate 5-dehydrogenase/glutamyl-tRNA reductase" evidence="16">
    <location>
        <begin position="174"/>
        <end position="308"/>
    </location>
</feature>
<dbReference type="InterPro" id="IPR015896">
    <property type="entry name" value="4pyrrol_synth_GluRdtase_dimer"/>
</dbReference>
<keyword evidence="19" id="KW-1185">Reference proteome</keyword>
<evidence type="ECO:0000256" key="2">
    <source>
        <dbReference type="ARBA" id="ARBA00005916"/>
    </source>
</evidence>
<dbReference type="AlphaFoldDB" id="A0A6M5YWH0"/>
<comment type="function">
    <text evidence="9">Catalyzes the NADPH-dependent reduction of glutamyl-tRNA(Glu) to glutamate 1-semialdehyde (GSA).</text>
</comment>
<keyword evidence="4 9" id="KW-0521">NADP</keyword>
<comment type="similarity">
    <text evidence="2 9 14">Belongs to the glutamyl-tRNA reductase family.</text>
</comment>
<sequence>MNLRAIGCNVSSAAVGLRERLAFDETKTGRALAELNARFAAEAVILGTCNRVEIYLSRTETVAPLHIPLMAEFLSEVHGVPATDIVPHLYEHADAGAAKHLFRVAAGLDSVVVGEGQIAGQVKEAYEAAQKLASTGPLLNALFPAALRVSKRVRSETGIAQGHVSVSSAAVDFVRQVFDTFTDKTVLVIGAGKMGRLTLNHLAELNPAAVLVTNRNPERAAASAAECGGHVVPWDQLDDALVRADIVLSTTGARDFIVHRRRFDEKVRPRRAGRVLVVFDMAVPRDFDPRIHDGDTVSVFNVDDLARVADQRMAERRRYLPAAEAIVEAEVAKFVSEWNKRANGPVIGQLTAEVDKLRDGITGPLLAKMNGKLTDAEKAYIEQAFRLFQNKLLHGPIAALHEASREGHSGGLREALMKLFGLKG</sequence>
<dbReference type="FunFam" id="3.40.50.720:FF:000031">
    <property type="entry name" value="Glutamyl-tRNA reductase"/>
    <property type="match status" value="1"/>
</dbReference>
<organism evidence="18 19">
    <name type="scientific">Frigoriglobus tundricola</name>
    <dbReference type="NCBI Taxonomy" id="2774151"/>
    <lineage>
        <taxon>Bacteria</taxon>
        <taxon>Pseudomonadati</taxon>
        <taxon>Planctomycetota</taxon>
        <taxon>Planctomycetia</taxon>
        <taxon>Gemmatales</taxon>
        <taxon>Gemmataceae</taxon>
        <taxon>Frigoriglobus</taxon>
    </lineage>
</organism>
<reference evidence="19" key="1">
    <citation type="submission" date="2020-05" db="EMBL/GenBank/DDBJ databases">
        <title>Frigoriglobus tundricola gen. nov., sp. nov., a psychrotolerant cellulolytic planctomycete of the family Gemmataceae with two divergent copies of 16S rRNA gene.</title>
        <authorList>
            <person name="Kulichevskaya I.S."/>
            <person name="Ivanova A.A."/>
            <person name="Naumoff D.G."/>
            <person name="Beletsky A.V."/>
            <person name="Rijpstra W.I.C."/>
            <person name="Sinninghe Damste J.S."/>
            <person name="Mardanov A.V."/>
            <person name="Ravin N.V."/>
            <person name="Dedysh S.N."/>
        </authorList>
    </citation>
    <scope>NUCLEOTIDE SEQUENCE [LARGE SCALE GENOMIC DNA]</scope>
    <source>
        <strain evidence="19">PL17</strain>
    </source>
</reference>
<comment type="domain">
    <text evidence="9">Possesses an unusual extended V-shaped dimeric structure with each monomer consisting of three distinct domains arranged along a curved 'spinal' alpha-helix. The N-terminal catalytic domain specifically recognizes the glutamate moiety of the substrate. The second domain is the NADPH-binding domain, and the third C-terminal domain is responsible for dimerization.</text>
</comment>
<dbReference type="CDD" id="cd05213">
    <property type="entry name" value="NAD_bind_Glutamyl_tRNA_reduct"/>
    <property type="match status" value="1"/>
</dbReference>
<evidence type="ECO:0000313" key="18">
    <source>
        <dbReference type="EMBL" id="QJW97553.1"/>
    </source>
</evidence>
<comment type="catalytic activity">
    <reaction evidence="7 9 14">
        <text>(S)-4-amino-5-oxopentanoate + tRNA(Glu) + NADP(+) = L-glutamyl-tRNA(Glu) + NADPH + H(+)</text>
        <dbReference type="Rhea" id="RHEA:12344"/>
        <dbReference type="Rhea" id="RHEA-COMP:9663"/>
        <dbReference type="Rhea" id="RHEA-COMP:9680"/>
        <dbReference type="ChEBI" id="CHEBI:15378"/>
        <dbReference type="ChEBI" id="CHEBI:57501"/>
        <dbReference type="ChEBI" id="CHEBI:57783"/>
        <dbReference type="ChEBI" id="CHEBI:58349"/>
        <dbReference type="ChEBI" id="CHEBI:78442"/>
        <dbReference type="ChEBI" id="CHEBI:78520"/>
        <dbReference type="EC" id="1.2.1.70"/>
    </reaction>
</comment>
<keyword evidence="5 9" id="KW-0560">Oxidoreductase</keyword>
<dbReference type="PIRSF" id="PIRSF000445">
    <property type="entry name" value="4pyrrol_synth_GluRdtase"/>
    <property type="match status" value="1"/>
</dbReference>
<dbReference type="Gene3D" id="3.30.460.30">
    <property type="entry name" value="Glutamyl-tRNA reductase, N-terminal domain"/>
    <property type="match status" value="1"/>
</dbReference>
<dbReference type="InterPro" id="IPR036291">
    <property type="entry name" value="NAD(P)-bd_dom_sf"/>
</dbReference>
<keyword evidence="6 9" id="KW-0627">Porphyrin biosynthesis</keyword>
<dbReference type="GO" id="GO:0019353">
    <property type="term" value="P:protoporphyrinogen IX biosynthetic process from glutamate"/>
    <property type="evidence" value="ECO:0007669"/>
    <property type="project" value="TreeGrafter"/>
</dbReference>